<dbReference type="PANTHER" id="PTHR10809:SF148">
    <property type="entry name" value="OS01G0936800 PROTEIN"/>
    <property type="match status" value="1"/>
</dbReference>
<reference evidence="6 7" key="1">
    <citation type="submission" date="2022-12" db="EMBL/GenBank/DDBJ databases">
        <title>Chromosome-scale assembly of the Ensete ventricosum genome.</title>
        <authorList>
            <person name="Dussert Y."/>
            <person name="Stocks J."/>
            <person name="Wendawek A."/>
            <person name="Woldeyes F."/>
            <person name="Nichols R.A."/>
            <person name="Borrell J.S."/>
        </authorList>
    </citation>
    <scope>NUCLEOTIDE SEQUENCE [LARGE SCALE GENOMIC DNA]</scope>
    <source>
        <strain evidence="7">cv. Maze</strain>
        <tissue evidence="6">Seeds</tissue>
    </source>
</reference>
<comment type="caution">
    <text evidence="6">The sequence shown here is derived from an EMBL/GenBank/DDBJ whole genome shotgun (WGS) entry which is preliminary data.</text>
</comment>
<feature type="transmembrane region" description="Helical" evidence="4">
    <location>
        <begin position="368"/>
        <end position="388"/>
    </location>
</feature>
<sequence length="390" mass="43505">MLLHHRKKQEDKQPMESESFQSVPIQATDVTYVSRKMRFRANDRSASFGVTLLIRVLGGGGGGGRPNSPSFYLLGAIRKSNLRSRADEGAMDAGQVLVEIQPQEELKFTFELRKQSSCSVQLVNISNDYVAFKVKTTSPKRYCVRPNMGIILPRSTCDLTVTMQAPKETPPDMQLKDKFLVQSTVIPFGTTDEDIVPSFFFKENGKYIQENKLRVALISHLHPPLPENRTLRQEPAYDIPDLAEISIATNGSLKHEPAGEVTILIETSISNSGVLKQELDHEKEMSKETCCFSDQTLGGVADVTTSLVAEDIDELKLKLNDLEAKFNEAEKTITSLREENSAAIQDRDKFQLEIAGLRRKYAVNGQSGFPFSFILFVALVTVAFGYLLHP</sequence>
<keyword evidence="4" id="KW-1133">Transmembrane helix</keyword>
<evidence type="ECO:0000259" key="5">
    <source>
        <dbReference type="PROSITE" id="PS50202"/>
    </source>
</evidence>
<evidence type="ECO:0000313" key="7">
    <source>
        <dbReference type="Proteomes" id="UP001222027"/>
    </source>
</evidence>
<accession>A0AAV8PXE5</accession>
<dbReference type="GO" id="GO:0061817">
    <property type="term" value="P:endoplasmic reticulum-plasma membrane tethering"/>
    <property type="evidence" value="ECO:0007669"/>
    <property type="project" value="TreeGrafter"/>
</dbReference>
<dbReference type="Proteomes" id="UP001222027">
    <property type="component" value="Unassembled WGS sequence"/>
</dbReference>
<evidence type="ECO:0000256" key="1">
    <source>
        <dbReference type="ARBA" id="ARBA00008932"/>
    </source>
</evidence>
<dbReference type="AlphaFoldDB" id="A0AAV8PXE5"/>
<evidence type="ECO:0000256" key="3">
    <source>
        <dbReference type="SAM" id="MobiDB-lite"/>
    </source>
</evidence>
<evidence type="ECO:0000256" key="4">
    <source>
        <dbReference type="SAM" id="Phobius"/>
    </source>
</evidence>
<name>A0AAV8PXE5_ENSVE</name>
<dbReference type="FunFam" id="2.60.40.10:FF:000813">
    <property type="entry name" value="Vesicle-associated protein 1-1"/>
    <property type="match status" value="1"/>
</dbReference>
<dbReference type="PANTHER" id="PTHR10809">
    <property type="entry name" value="VESICLE-ASSOCIATED MEMBRANE PROTEIN-ASSOCIATED PROTEIN"/>
    <property type="match status" value="1"/>
</dbReference>
<evidence type="ECO:0000256" key="2">
    <source>
        <dbReference type="SAM" id="Coils"/>
    </source>
</evidence>
<dbReference type="Pfam" id="PF00635">
    <property type="entry name" value="Motile_Sperm"/>
    <property type="match status" value="1"/>
</dbReference>
<gene>
    <name evidence="6" type="ORF">OPV22_011051</name>
</gene>
<dbReference type="EMBL" id="JAQQAF010000003">
    <property type="protein sequence ID" value="KAJ8500499.1"/>
    <property type="molecule type" value="Genomic_DNA"/>
</dbReference>
<feature type="coiled-coil region" evidence="2">
    <location>
        <begin position="305"/>
        <end position="346"/>
    </location>
</feature>
<dbReference type="InterPro" id="IPR008962">
    <property type="entry name" value="PapD-like_sf"/>
</dbReference>
<dbReference type="GO" id="GO:0090158">
    <property type="term" value="P:endoplasmic reticulum membrane organization"/>
    <property type="evidence" value="ECO:0007669"/>
    <property type="project" value="TreeGrafter"/>
</dbReference>
<dbReference type="SUPFAM" id="SSF49354">
    <property type="entry name" value="PapD-like"/>
    <property type="match status" value="1"/>
</dbReference>
<proteinExistence type="inferred from homology"/>
<dbReference type="Gene3D" id="2.60.40.10">
    <property type="entry name" value="Immunoglobulins"/>
    <property type="match status" value="1"/>
</dbReference>
<organism evidence="6 7">
    <name type="scientific">Ensete ventricosum</name>
    <name type="common">Abyssinian banana</name>
    <name type="synonym">Musa ensete</name>
    <dbReference type="NCBI Taxonomy" id="4639"/>
    <lineage>
        <taxon>Eukaryota</taxon>
        <taxon>Viridiplantae</taxon>
        <taxon>Streptophyta</taxon>
        <taxon>Embryophyta</taxon>
        <taxon>Tracheophyta</taxon>
        <taxon>Spermatophyta</taxon>
        <taxon>Magnoliopsida</taxon>
        <taxon>Liliopsida</taxon>
        <taxon>Zingiberales</taxon>
        <taxon>Musaceae</taxon>
        <taxon>Ensete</taxon>
    </lineage>
</organism>
<keyword evidence="7" id="KW-1185">Reference proteome</keyword>
<feature type="domain" description="MSP" evidence="5">
    <location>
        <begin position="97"/>
        <end position="218"/>
    </location>
</feature>
<dbReference type="PROSITE" id="PS50202">
    <property type="entry name" value="MSP"/>
    <property type="match status" value="1"/>
</dbReference>
<dbReference type="InterPro" id="IPR000535">
    <property type="entry name" value="MSP_dom"/>
</dbReference>
<dbReference type="GO" id="GO:0005789">
    <property type="term" value="C:endoplasmic reticulum membrane"/>
    <property type="evidence" value="ECO:0007669"/>
    <property type="project" value="InterPro"/>
</dbReference>
<dbReference type="GO" id="GO:0005886">
    <property type="term" value="C:plasma membrane"/>
    <property type="evidence" value="ECO:0007669"/>
    <property type="project" value="TreeGrafter"/>
</dbReference>
<feature type="region of interest" description="Disordered" evidence="3">
    <location>
        <begin position="1"/>
        <end position="21"/>
    </location>
</feature>
<dbReference type="InterPro" id="IPR016763">
    <property type="entry name" value="VAP"/>
</dbReference>
<keyword evidence="2" id="KW-0175">Coiled coil</keyword>
<comment type="similarity">
    <text evidence="1">Belongs to the VAMP-associated protein (VAP) (TC 9.B.17) family.</text>
</comment>
<evidence type="ECO:0000313" key="6">
    <source>
        <dbReference type="EMBL" id="KAJ8500499.1"/>
    </source>
</evidence>
<dbReference type="InterPro" id="IPR013783">
    <property type="entry name" value="Ig-like_fold"/>
</dbReference>
<protein>
    <recommendedName>
        <fullName evidence="5">MSP domain-containing protein</fullName>
    </recommendedName>
</protein>
<keyword evidence="4" id="KW-0812">Transmembrane</keyword>
<keyword evidence="4" id="KW-0472">Membrane</keyword>